<evidence type="ECO:0000313" key="2">
    <source>
        <dbReference type="EMBL" id="AWB68755.1"/>
    </source>
</evidence>
<name>A0A2S0VX50_9ALTE</name>
<evidence type="ECO:0000259" key="1">
    <source>
        <dbReference type="PROSITE" id="PS50106"/>
    </source>
</evidence>
<accession>A0A2S0VX50</accession>
<sequence>MKMQTGLIALSLSFAGNSYSEEEKANLGLNLDVGVSGFFSSVLETAEVSFVESDSPAAKAGLQVGDKIVAIDDCQVPGCLTSDAKQRLKRQPGDLVPIVIQRDDDIQFYTTLKVE</sequence>
<protein>
    <submittedName>
        <fullName evidence="2">Signaling protein</fullName>
    </submittedName>
</protein>
<keyword evidence="3" id="KW-1185">Reference proteome</keyword>
<dbReference type="KEGG" id="cate:C2869_21185"/>
<dbReference type="AlphaFoldDB" id="A0A2S0VX50"/>
<feature type="domain" description="PDZ" evidence="1">
    <location>
        <begin position="7"/>
        <end position="103"/>
    </location>
</feature>
<evidence type="ECO:0000313" key="3">
    <source>
        <dbReference type="Proteomes" id="UP000244441"/>
    </source>
</evidence>
<dbReference type="EMBL" id="CP026604">
    <property type="protein sequence ID" value="AWB68755.1"/>
    <property type="molecule type" value="Genomic_DNA"/>
</dbReference>
<dbReference type="Gene3D" id="2.30.42.10">
    <property type="match status" value="1"/>
</dbReference>
<gene>
    <name evidence="2" type="ORF">C2869_21185</name>
</gene>
<dbReference type="InterPro" id="IPR036034">
    <property type="entry name" value="PDZ_sf"/>
</dbReference>
<dbReference type="Pfam" id="PF17820">
    <property type="entry name" value="PDZ_6"/>
    <property type="match status" value="1"/>
</dbReference>
<dbReference type="PROSITE" id="PS50106">
    <property type="entry name" value="PDZ"/>
    <property type="match status" value="1"/>
</dbReference>
<dbReference type="SUPFAM" id="SSF50156">
    <property type="entry name" value="PDZ domain-like"/>
    <property type="match status" value="1"/>
</dbReference>
<reference evidence="2 3" key="1">
    <citation type="submission" date="2018-01" db="EMBL/GenBank/DDBJ databases">
        <title>Genome sequence of a Cantenovulum-like bacteria.</title>
        <authorList>
            <person name="Tan W.R."/>
            <person name="Lau N.-S."/>
            <person name="Go F."/>
            <person name="Amirul A.-A.A."/>
        </authorList>
    </citation>
    <scope>NUCLEOTIDE SEQUENCE [LARGE SCALE GENOMIC DNA]</scope>
    <source>
        <strain evidence="2 3">CCB-QB4</strain>
    </source>
</reference>
<dbReference type="Proteomes" id="UP000244441">
    <property type="component" value="Chromosome"/>
</dbReference>
<dbReference type="InterPro" id="IPR041489">
    <property type="entry name" value="PDZ_6"/>
</dbReference>
<organism evidence="2 3">
    <name type="scientific">Saccharobesus litoralis</name>
    <dbReference type="NCBI Taxonomy" id="2172099"/>
    <lineage>
        <taxon>Bacteria</taxon>
        <taxon>Pseudomonadati</taxon>
        <taxon>Pseudomonadota</taxon>
        <taxon>Gammaproteobacteria</taxon>
        <taxon>Alteromonadales</taxon>
        <taxon>Alteromonadaceae</taxon>
        <taxon>Saccharobesus</taxon>
    </lineage>
</organism>
<dbReference type="OrthoDB" id="9812068at2"/>
<proteinExistence type="predicted"/>
<dbReference type="RefSeq" id="WP_108604807.1">
    <property type="nucleotide sequence ID" value="NZ_CP026604.1"/>
</dbReference>
<dbReference type="SMART" id="SM00228">
    <property type="entry name" value="PDZ"/>
    <property type="match status" value="1"/>
</dbReference>
<dbReference type="InterPro" id="IPR001478">
    <property type="entry name" value="PDZ"/>
</dbReference>